<dbReference type="Pfam" id="PF03572">
    <property type="entry name" value="Peptidase_S41"/>
    <property type="match status" value="1"/>
</dbReference>
<dbReference type="GO" id="GO:0008236">
    <property type="term" value="F:serine-type peptidase activity"/>
    <property type="evidence" value="ECO:0007669"/>
    <property type="project" value="InterPro"/>
</dbReference>
<dbReference type="InterPro" id="IPR029045">
    <property type="entry name" value="ClpP/crotonase-like_dom_sf"/>
</dbReference>
<evidence type="ECO:0000313" key="2">
    <source>
        <dbReference type="EMBL" id="RKF03910.1"/>
    </source>
</evidence>
<dbReference type="Gene3D" id="2.30.42.10">
    <property type="match status" value="1"/>
</dbReference>
<evidence type="ECO:0000313" key="3">
    <source>
        <dbReference type="Proteomes" id="UP000285780"/>
    </source>
</evidence>
<dbReference type="SUPFAM" id="SSF52096">
    <property type="entry name" value="ClpP/crotonase"/>
    <property type="match status" value="1"/>
</dbReference>
<dbReference type="RefSeq" id="WP_120186766.1">
    <property type="nucleotide sequence ID" value="NZ_RAQM01000008.1"/>
</dbReference>
<name>A0A420E1G6_9FLAO</name>
<proteinExistence type="predicted"/>
<protein>
    <submittedName>
        <fullName evidence="2">C-terminal processing protease CtpA/Prc</fullName>
    </submittedName>
</protein>
<dbReference type="GO" id="GO:0006508">
    <property type="term" value="P:proteolysis"/>
    <property type="evidence" value="ECO:0007669"/>
    <property type="project" value="UniProtKB-KW"/>
</dbReference>
<dbReference type="InterPro" id="IPR041613">
    <property type="entry name" value="Pept_S41_N"/>
</dbReference>
<dbReference type="Gene3D" id="3.30.750.170">
    <property type="match status" value="1"/>
</dbReference>
<comment type="caution">
    <text evidence="2">The sequence shown here is derived from an EMBL/GenBank/DDBJ whole genome shotgun (WGS) entry which is preliminary data.</text>
</comment>
<accession>A0A420E1G6</accession>
<dbReference type="EMBL" id="RAQM01000008">
    <property type="protein sequence ID" value="RKF03910.1"/>
    <property type="molecule type" value="Genomic_DNA"/>
</dbReference>
<dbReference type="InterPro" id="IPR036034">
    <property type="entry name" value="PDZ_sf"/>
</dbReference>
<reference evidence="2 3" key="1">
    <citation type="submission" date="2018-09" db="EMBL/GenBank/DDBJ databases">
        <title>Genomic Encyclopedia of Archaeal and Bacterial Type Strains, Phase II (KMG-II): from individual species to whole genera.</title>
        <authorList>
            <person name="Goeker M."/>
        </authorList>
    </citation>
    <scope>NUCLEOTIDE SEQUENCE [LARGE SCALE GENOMIC DNA]</scope>
    <source>
        <strain evidence="2 3">DSM 16505</strain>
    </source>
</reference>
<dbReference type="InterPro" id="IPR005151">
    <property type="entry name" value="Tail-specific_protease"/>
</dbReference>
<dbReference type="GO" id="GO:0007165">
    <property type="term" value="P:signal transduction"/>
    <property type="evidence" value="ECO:0007669"/>
    <property type="project" value="TreeGrafter"/>
</dbReference>
<keyword evidence="2" id="KW-0645">Protease</keyword>
<evidence type="ECO:0000259" key="1">
    <source>
        <dbReference type="SMART" id="SM00245"/>
    </source>
</evidence>
<dbReference type="PANTHER" id="PTHR32060:SF30">
    <property type="entry name" value="CARBOXY-TERMINAL PROCESSING PROTEASE CTPA"/>
    <property type="match status" value="1"/>
</dbReference>
<sequence>MRKITLLSFLFIIFLSCSKDNEVVPEKEAPGVEEVTLNNEVNNFVWKAMNSWYNWQRDVPNLADSKDDNKNDYYTYLNSYSTPSSLFESLKHVKDDFSWFIEDYVAQQQQFQGTSKTFGFRPSLVRVGTTDFVVMYIQHVSKNSPADLAGFKRGDIINAINGTIMTLNNYKTVFNGYYQETSEFSFTEKDGQTFKESKTISQAVVSDNPVHLTKVFDNVNGKKVGYIVYNGFRSSYNDELNTAFGELKSAGVQELVLDLRINGGGSVETSAYLASMIHAEAGSDKFAELKFNSKHSQYNDPYYFDNTLNVYGVDGKKTSEETINRLSGINKLYVLASGSTASASEMIINGLRPFIDVKVVGTKTVGKNEGSITLYDSPTSDYTNVNTANSSHKMAMQPIVFQIYNKLGQNDYGNGFEPNILIEEWKHWDNILPFGDENEIVLKTALDDIRGLSAKSTYEVKSFERIDINVSTNKFEQEMYIDSHYFNK</sequence>
<dbReference type="SMART" id="SM00245">
    <property type="entry name" value="TSPc"/>
    <property type="match status" value="1"/>
</dbReference>
<dbReference type="Pfam" id="PF18294">
    <property type="entry name" value="Pept_S41_N"/>
    <property type="match status" value="1"/>
</dbReference>
<dbReference type="Gene3D" id="3.90.226.10">
    <property type="entry name" value="2-enoyl-CoA Hydratase, Chain A, domain 1"/>
    <property type="match status" value="1"/>
</dbReference>
<dbReference type="AlphaFoldDB" id="A0A420E1G6"/>
<dbReference type="GO" id="GO:0004175">
    <property type="term" value="F:endopeptidase activity"/>
    <property type="evidence" value="ECO:0007669"/>
    <property type="project" value="TreeGrafter"/>
</dbReference>
<dbReference type="PROSITE" id="PS51257">
    <property type="entry name" value="PROKAR_LIPOPROTEIN"/>
    <property type="match status" value="1"/>
</dbReference>
<keyword evidence="2" id="KW-0378">Hydrolase</keyword>
<organism evidence="2 3">
    <name type="scientific">Tenacibaculum lutimaris</name>
    <dbReference type="NCBI Taxonomy" id="285258"/>
    <lineage>
        <taxon>Bacteria</taxon>
        <taxon>Pseudomonadati</taxon>
        <taxon>Bacteroidota</taxon>
        <taxon>Flavobacteriia</taxon>
        <taxon>Flavobacteriales</taxon>
        <taxon>Flavobacteriaceae</taxon>
        <taxon>Tenacibaculum</taxon>
    </lineage>
</organism>
<dbReference type="GO" id="GO:0030288">
    <property type="term" value="C:outer membrane-bounded periplasmic space"/>
    <property type="evidence" value="ECO:0007669"/>
    <property type="project" value="TreeGrafter"/>
</dbReference>
<dbReference type="Proteomes" id="UP000285780">
    <property type="component" value="Unassembled WGS sequence"/>
</dbReference>
<dbReference type="SUPFAM" id="SSF50156">
    <property type="entry name" value="PDZ domain-like"/>
    <property type="match status" value="1"/>
</dbReference>
<feature type="domain" description="Tail specific protease" evidence="1">
    <location>
        <begin position="193"/>
        <end position="423"/>
    </location>
</feature>
<gene>
    <name evidence="2" type="ORF">C8N26_1541</name>
</gene>
<keyword evidence="3" id="KW-1185">Reference proteome</keyword>
<dbReference type="CDD" id="cd07561">
    <property type="entry name" value="Peptidase_S41_CPP_like"/>
    <property type="match status" value="1"/>
</dbReference>
<dbReference type="PANTHER" id="PTHR32060">
    <property type="entry name" value="TAIL-SPECIFIC PROTEASE"/>
    <property type="match status" value="1"/>
</dbReference>